<evidence type="ECO:0000313" key="10">
    <source>
        <dbReference type="EMBL" id="CAF4516820.1"/>
    </source>
</evidence>
<dbReference type="Proteomes" id="UP000663862">
    <property type="component" value="Unassembled WGS sequence"/>
</dbReference>
<feature type="region of interest" description="Disordered" evidence="1">
    <location>
        <begin position="121"/>
        <end position="148"/>
    </location>
</feature>
<dbReference type="EMBL" id="CAJNYV010000040">
    <property type="protein sequence ID" value="CAF3330957.1"/>
    <property type="molecule type" value="Genomic_DNA"/>
</dbReference>
<accession>A0A820IJU7</accession>
<name>A0A820IJU7_9BILA</name>
<evidence type="ECO:0000313" key="7">
    <source>
        <dbReference type="EMBL" id="CAF4259092.1"/>
    </source>
</evidence>
<evidence type="ECO:0000313" key="9">
    <source>
        <dbReference type="EMBL" id="CAF4460605.1"/>
    </source>
</evidence>
<dbReference type="Proteomes" id="UP000663848">
    <property type="component" value="Unassembled WGS sequence"/>
</dbReference>
<dbReference type="Proteomes" id="UP000663838">
    <property type="component" value="Unassembled WGS sequence"/>
</dbReference>
<evidence type="ECO:0000313" key="13">
    <source>
        <dbReference type="Proteomes" id="UP000663873"/>
    </source>
</evidence>
<dbReference type="OrthoDB" id="10037382at2759"/>
<dbReference type="Proteomes" id="UP000663833">
    <property type="component" value="Unassembled WGS sequence"/>
</dbReference>
<evidence type="ECO:0000313" key="2">
    <source>
        <dbReference type="EMBL" id="CAF3016895.1"/>
    </source>
</evidence>
<dbReference type="EMBL" id="CAJOBO010000900">
    <property type="protein sequence ID" value="CAF4308484.1"/>
    <property type="molecule type" value="Genomic_DNA"/>
</dbReference>
<dbReference type="EMBL" id="CAJOBR010000502">
    <property type="protein sequence ID" value="CAF4516820.1"/>
    <property type="molecule type" value="Genomic_DNA"/>
</dbReference>
<gene>
    <name evidence="6" type="ORF">FME351_LOCUS15907</name>
    <name evidence="4" type="ORF">GRG538_LOCUS2715</name>
    <name evidence="8" type="ORF">HFQ381_LOCUS14009</name>
    <name evidence="5" type="ORF">KIK155_LOCUS1613</name>
    <name evidence="3" type="ORF">LUA448_LOCUS829</name>
    <name evidence="10" type="ORF">QYT958_LOCUS5898</name>
    <name evidence="2" type="ORF">TIS948_LOCUS2238</name>
    <name evidence="11" type="ORF">TOA249_LOCUS10267</name>
    <name evidence="9" type="ORF">TSG867_LOCUS17779</name>
    <name evidence="7" type="ORF">UJA718_LOCUS10042</name>
</gene>
<evidence type="ECO:0000313" key="12">
    <source>
        <dbReference type="Proteomes" id="UP000663851"/>
    </source>
</evidence>
<dbReference type="EMBL" id="CAJOBS010000528">
    <property type="protein sequence ID" value="CAF4595897.1"/>
    <property type="molecule type" value="Genomic_DNA"/>
</dbReference>
<sequence length="148" mass="16832">MYSIRRDPNNSHYWMMNCRQQQNQEFIFHNRQMIKANQHYFSSTGVYNNRDCSIHYQTINDSSMKSNDFLNEQDLALPIYRAPCTFQSSLITASKDDHLHGIFHRSPVSSCSSSCVPDVYSPGLSSSGNCSPPPPSANLPPPPSEWLN</sequence>
<dbReference type="EMBL" id="CAJNYD010000017">
    <property type="protein sequence ID" value="CAF3178634.1"/>
    <property type="molecule type" value="Genomic_DNA"/>
</dbReference>
<evidence type="ECO:0000256" key="1">
    <source>
        <dbReference type="SAM" id="MobiDB-lite"/>
    </source>
</evidence>
<organism evidence="8 12">
    <name type="scientific">Rotaria socialis</name>
    <dbReference type="NCBI Taxonomy" id="392032"/>
    <lineage>
        <taxon>Eukaryota</taxon>
        <taxon>Metazoa</taxon>
        <taxon>Spiralia</taxon>
        <taxon>Gnathifera</taxon>
        <taxon>Rotifera</taxon>
        <taxon>Eurotatoria</taxon>
        <taxon>Bdelloidea</taxon>
        <taxon>Philodinida</taxon>
        <taxon>Philodinidae</taxon>
        <taxon>Rotaria</taxon>
    </lineage>
</organism>
<dbReference type="AlphaFoldDB" id="A0A820IJU7"/>
<dbReference type="Proteomes" id="UP000663869">
    <property type="component" value="Unassembled WGS sequence"/>
</dbReference>
<evidence type="ECO:0000313" key="8">
    <source>
        <dbReference type="EMBL" id="CAF4308484.1"/>
    </source>
</evidence>
<dbReference type="EMBL" id="CAJOBP010001157">
    <property type="protein sequence ID" value="CAF4259092.1"/>
    <property type="molecule type" value="Genomic_DNA"/>
</dbReference>
<dbReference type="EMBL" id="CAJNYU010001960">
    <property type="protein sequence ID" value="CAF3487197.1"/>
    <property type="molecule type" value="Genomic_DNA"/>
</dbReference>
<evidence type="ECO:0000313" key="3">
    <source>
        <dbReference type="EMBL" id="CAF3178634.1"/>
    </source>
</evidence>
<dbReference type="Proteomes" id="UP000663873">
    <property type="component" value="Unassembled WGS sequence"/>
</dbReference>
<dbReference type="Proteomes" id="UP000663851">
    <property type="component" value="Unassembled WGS sequence"/>
</dbReference>
<dbReference type="EMBL" id="CAJNYT010000062">
    <property type="protein sequence ID" value="CAF3323829.1"/>
    <property type="molecule type" value="Genomic_DNA"/>
</dbReference>
<protein>
    <submittedName>
        <fullName evidence="8">Uncharacterized protein</fullName>
    </submittedName>
</protein>
<evidence type="ECO:0000313" key="5">
    <source>
        <dbReference type="EMBL" id="CAF3330957.1"/>
    </source>
</evidence>
<dbReference type="Proteomes" id="UP000663872">
    <property type="component" value="Unassembled WGS sequence"/>
</dbReference>
<dbReference type="EMBL" id="CAJOBQ010001149">
    <property type="protein sequence ID" value="CAF4460605.1"/>
    <property type="molecule type" value="Genomic_DNA"/>
</dbReference>
<reference evidence="8" key="1">
    <citation type="submission" date="2021-02" db="EMBL/GenBank/DDBJ databases">
        <authorList>
            <person name="Nowell W R."/>
        </authorList>
    </citation>
    <scope>NUCLEOTIDE SEQUENCE</scope>
</reference>
<evidence type="ECO:0000313" key="4">
    <source>
        <dbReference type="EMBL" id="CAF3323829.1"/>
    </source>
</evidence>
<feature type="compositionally biased region" description="Pro residues" evidence="1">
    <location>
        <begin position="131"/>
        <end position="148"/>
    </location>
</feature>
<proteinExistence type="predicted"/>
<evidence type="ECO:0000313" key="6">
    <source>
        <dbReference type="EMBL" id="CAF3487197.1"/>
    </source>
</evidence>
<dbReference type="Proteomes" id="UP000663865">
    <property type="component" value="Unassembled WGS sequence"/>
</dbReference>
<dbReference type="EMBL" id="CAJNXB010000067">
    <property type="protein sequence ID" value="CAF3016895.1"/>
    <property type="molecule type" value="Genomic_DNA"/>
</dbReference>
<dbReference type="Proteomes" id="UP000663825">
    <property type="component" value="Unassembled WGS sequence"/>
</dbReference>
<keyword evidence="13" id="KW-1185">Reference proteome</keyword>
<evidence type="ECO:0000313" key="11">
    <source>
        <dbReference type="EMBL" id="CAF4595897.1"/>
    </source>
</evidence>
<comment type="caution">
    <text evidence="8">The sequence shown here is derived from an EMBL/GenBank/DDBJ whole genome shotgun (WGS) entry which is preliminary data.</text>
</comment>
<feature type="compositionally biased region" description="Low complexity" evidence="1">
    <location>
        <begin position="121"/>
        <end position="130"/>
    </location>
</feature>